<evidence type="ECO:0000313" key="2">
    <source>
        <dbReference type="Proteomes" id="UP000028501"/>
    </source>
</evidence>
<sequence>MYAIYRSEGIEVAIPFECRMCGKCCEKLSQCVYDPSKGKIIAEADLGLFEYVELNDVELKSPILIKPCPFLKDNRCAIHEIRPKSCREFPLTERGDMGVGCEGYREIRAKAKAVEKALGKLEFAGRLD</sequence>
<dbReference type="KEGG" id="afg:AFULGI_00004940"/>
<proteinExistence type="predicted"/>
<name>A0A075WCK7_ARCFL</name>
<accession>A0A075WCK7</accession>
<reference evidence="1 2" key="1">
    <citation type="submission" date="2013-07" db="EMBL/GenBank/DDBJ databases">
        <title>Genome of Archaeoglobus fulgidus.</title>
        <authorList>
            <person name="Fiebig A."/>
            <person name="Birkeland N.-K."/>
        </authorList>
    </citation>
    <scope>NUCLEOTIDE SEQUENCE [LARGE SCALE GENOMIC DNA]</scope>
    <source>
        <strain evidence="1 2">DSM 8774</strain>
    </source>
</reference>
<dbReference type="InterPro" id="IPR005358">
    <property type="entry name" value="Puta_zinc/iron-chelating_dom"/>
</dbReference>
<dbReference type="RefSeq" id="WP_010877993.1">
    <property type="nucleotide sequence ID" value="NZ_CP006577.1"/>
</dbReference>
<dbReference type="Proteomes" id="UP000028501">
    <property type="component" value="Chromosome"/>
</dbReference>
<dbReference type="EMBL" id="CP006577">
    <property type="protein sequence ID" value="AIG97302.1"/>
    <property type="molecule type" value="Genomic_DNA"/>
</dbReference>
<evidence type="ECO:0000313" key="1">
    <source>
        <dbReference type="EMBL" id="AIG97302.1"/>
    </source>
</evidence>
<protein>
    <submittedName>
        <fullName evidence="1">Putative Fe-S-cluster oxidoreductase</fullName>
    </submittedName>
</protein>
<dbReference type="GeneID" id="24794026"/>
<organism evidence="1 2">
    <name type="scientific">Archaeoglobus fulgidus DSM 8774</name>
    <dbReference type="NCBI Taxonomy" id="1344584"/>
    <lineage>
        <taxon>Archaea</taxon>
        <taxon>Methanobacteriati</taxon>
        <taxon>Methanobacteriota</taxon>
        <taxon>Archaeoglobi</taxon>
        <taxon>Archaeoglobales</taxon>
        <taxon>Archaeoglobaceae</taxon>
        <taxon>Archaeoglobus</taxon>
    </lineage>
</organism>
<gene>
    <name evidence="1" type="ORF">AFULGI_00004940</name>
</gene>
<dbReference type="Pfam" id="PF03692">
    <property type="entry name" value="CxxCxxCC"/>
    <property type="match status" value="1"/>
</dbReference>
<dbReference type="HOGENOM" id="CLU_1954529_0_0_2"/>
<dbReference type="AlphaFoldDB" id="A0A075WCK7"/>